<sequence length="75" mass="8547">MFTHELNKEVKSASFCREVVADEKQWWRHRCNEESLETDLSIGSIEFVVALVAGNRRKGGGIDLSRQLGLERTVI</sequence>
<evidence type="ECO:0000313" key="1">
    <source>
        <dbReference type="EMBL" id="PNX95053.1"/>
    </source>
</evidence>
<evidence type="ECO:0000313" key="2">
    <source>
        <dbReference type="Proteomes" id="UP000236291"/>
    </source>
</evidence>
<accession>A0A2K3MW62</accession>
<name>A0A2K3MW62_TRIPR</name>
<reference evidence="1 2" key="2">
    <citation type="journal article" date="2017" name="Front. Plant Sci.">
        <title>Gene Classification and Mining of Molecular Markers Useful in Red Clover (Trifolium pratense) Breeding.</title>
        <authorList>
            <person name="Istvanek J."/>
            <person name="Dluhosova J."/>
            <person name="Dluhos P."/>
            <person name="Patkova L."/>
            <person name="Nedelnik J."/>
            <person name="Repkova J."/>
        </authorList>
    </citation>
    <scope>NUCLEOTIDE SEQUENCE [LARGE SCALE GENOMIC DNA]</scope>
    <source>
        <strain evidence="2">cv. Tatra</strain>
        <tissue evidence="1">Young leaves</tissue>
    </source>
</reference>
<proteinExistence type="predicted"/>
<organism evidence="1 2">
    <name type="scientific">Trifolium pratense</name>
    <name type="common">Red clover</name>
    <dbReference type="NCBI Taxonomy" id="57577"/>
    <lineage>
        <taxon>Eukaryota</taxon>
        <taxon>Viridiplantae</taxon>
        <taxon>Streptophyta</taxon>
        <taxon>Embryophyta</taxon>
        <taxon>Tracheophyta</taxon>
        <taxon>Spermatophyta</taxon>
        <taxon>Magnoliopsida</taxon>
        <taxon>eudicotyledons</taxon>
        <taxon>Gunneridae</taxon>
        <taxon>Pentapetalae</taxon>
        <taxon>rosids</taxon>
        <taxon>fabids</taxon>
        <taxon>Fabales</taxon>
        <taxon>Fabaceae</taxon>
        <taxon>Papilionoideae</taxon>
        <taxon>50 kb inversion clade</taxon>
        <taxon>NPAAA clade</taxon>
        <taxon>Hologalegina</taxon>
        <taxon>IRL clade</taxon>
        <taxon>Trifolieae</taxon>
        <taxon>Trifolium</taxon>
    </lineage>
</organism>
<dbReference type="Proteomes" id="UP000236291">
    <property type="component" value="Unassembled WGS sequence"/>
</dbReference>
<dbReference type="EMBL" id="ASHM01013083">
    <property type="protein sequence ID" value="PNX95053.1"/>
    <property type="molecule type" value="Genomic_DNA"/>
</dbReference>
<reference evidence="1 2" key="1">
    <citation type="journal article" date="2014" name="Am. J. Bot.">
        <title>Genome assembly and annotation for red clover (Trifolium pratense; Fabaceae).</title>
        <authorList>
            <person name="Istvanek J."/>
            <person name="Jaros M."/>
            <person name="Krenek A."/>
            <person name="Repkova J."/>
        </authorList>
    </citation>
    <scope>NUCLEOTIDE SEQUENCE [LARGE SCALE GENOMIC DNA]</scope>
    <source>
        <strain evidence="2">cv. Tatra</strain>
        <tissue evidence="1">Young leaves</tissue>
    </source>
</reference>
<protein>
    <submittedName>
        <fullName evidence="1">Uncharacterized protein</fullName>
    </submittedName>
</protein>
<gene>
    <name evidence="1" type="ORF">L195_g018235</name>
</gene>
<dbReference type="AlphaFoldDB" id="A0A2K3MW62"/>
<comment type="caution">
    <text evidence="1">The sequence shown here is derived from an EMBL/GenBank/DDBJ whole genome shotgun (WGS) entry which is preliminary data.</text>
</comment>